<dbReference type="Gene3D" id="2.130.10.10">
    <property type="entry name" value="YVTN repeat-like/Quinoprotein amine dehydrogenase"/>
    <property type="match status" value="1"/>
</dbReference>
<dbReference type="InterPro" id="IPR015943">
    <property type="entry name" value="WD40/YVTN_repeat-like_dom_sf"/>
</dbReference>
<dbReference type="EMBL" id="FMHV01000002">
    <property type="protein sequence ID" value="SCL34867.1"/>
    <property type="molecule type" value="Genomic_DNA"/>
</dbReference>
<dbReference type="InterPro" id="IPR018391">
    <property type="entry name" value="PQQ_b-propeller_rpt"/>
</dbReference>
<evidence type="ECO:0000259" key="1">
    <source>
        <dbReference type="Pfam" id="PF13360"/>
    </source>
</evidence>
<organism evidence="2 3">
    <name type="scientific">Micromonospora rhizosphaerae</name>
    <dbReference type="NCBI Taxonomy" id="568872"/>
    <lineage>
        <taxon>Bacteria</taxon>
        <taxon>Bacillati</taxon>
        <taxon>Actinomycetota</taxon>
        <taxon>Actinomycetes</taxon>
        <taxon>Micromonosporales</taxon>
        <taxon>Micromonosporaceae</taxon>
        <taxon>Micromonospora</taxon>
    </lineage>
</organism>
<dbReference type="InterPro" id="IPR011047">
    <property type="entry name" value="Quinoprotein_ADH-like_sf"/>
</dbReference>
<evidence type="ECO:0000313" key="3">
    <source>
        <dbReference type="Proteomes" id="UP000199413"/>
    </source>
</evidence>
<dbReference type="STRING" id="568872.GA0070624_5104"/>
<accession>A0A1C6SZA5</accession>
<dbReference type="OrthoDB" id="3278287at2"/>
<dbReference type="SMART" id="SM00564">
    <property type="entry name" value="PQQ"/>
    <property type="match status" value="4"/>
</dbReference>
<feature type="domain" description="Pyrrolo-quinoline quinone repeat" evidence="1">
    <location>
        <begin position="55"/>
        <end position="240"/>
    </location>
</feature>
<dbReference type="Pfam" id="PF13360">
    <property type="entry name" value="PQQ_2"/>
    <property type="match status" value="1"/>
</dbReference>
<dbReference type="InterPro" id="IPR002372">
    <property type="entry name" value="PQQ_rpt_dom"/>
</dbReference>
<dbReference type="AlphaFoldDB" id="A0A1C6SZA5"/>
<sequence length="422" mass="45259">MRWWKVVLLLVVVVALVALAGVGVYQWVRPGEWASAAAGPYPSPESTSPGVVAELPAIPLIVDGRLRVFATKHDVWAEPLTAPAGSKPFWSYHRFPATVTGVVVASAHRQQSPVVAVKWSTGSLIGIDARTGRVAWRRTVEKHLGGDHWIGGPTGVAMLYGDSLLGLFTAQNAQAEPVIISAGERSIEAFRPATGQSLWRIEPSGCTGVSWTGRRVVAVVVACDQPKTIHLYDTGTGREVGTWRPGANTTASQSSWIVVWRVGCRVALSECAGFVVSDDGGAWLLDGEGHVVAVSDPGWGSVLVEQAIVRVGDDRRAIRAASVDDGRELWQWPSSEEIVDLAADEQGVYAITRTDQLLRLDPRSGNLISSIALPPGAHDSFHVYASGGYVIVDRSNFDFTDRNAAWSLPRGARPVLLVATGR</sequence>
<proteinExistence type="predicted"/>
<dbReference type="RefSeq" id="WP_091345316.1">
    <property type="nucleotide sequence ID" value="NZ_FMHV01000002.1"/>
</dbReference>
<protein>
    <submittedName>
        <fullName evidence="2">PQQ-like domain-containing protein</fullName>
    </submittedName>
</protein>
<dbReference type="SUPFAM" id="SSF50998">
    <property type="entry name" value="Quinoprotein alcohol dehydrogenase-like"/>
    <property type="match status" value="1"/>
</dbReference>
<dbReference type="Proteomes" id="UP000199413">
    <property type="component" value="Unassembled WGS sequence"/>
</dbReference>
<reference evidence="3" key="1">
    <citation type="submission" date="2016-06" db="EMBL/GenBank/DDBJ databases">
        <authorList>
            <person name="Varghese N."/>
            <person name="Submissions Spin"/>
        </authorList>
    </citation>
    <scope>NUCLEOTIDE SEQUENCE [LARGE SCALE GENOMIC DNA]</scope>
    <source>
        <strain evidence="3">DSM 45431</strain>
    </source>
</reference>
<gene>
    <name evidence="2" type="ORF">GA0070624_5104</name>
</gene>
<evidence type="ECO:0000313" key="2">
    <source>
        <dbReference type="EMBL" id="SCL34867.1"/>
    </source>
</evidence>
<keyword evidence="3" id="KW-1185">Reference proteome</keyword>
<name>A0A1C6SZA5_9ACTN</name>